<keyword evidence="4 7" id="KW-0904">Protein phosphatase</keyword>
<dbReference type="GO" id="GO:0005634">
    <property type="term" value="C:nucleus"/>
    <property type="evidence" value="ECO:0007669"/>
    <property type="project" value="TreeGrafter"/>
</dbReference>
<feature type="region of interest" description="Disordered" evidence="8">
    <location>
        <begin position="229"/>
        <end position="270"/>
    </location>
</feature>
<keyword evidence="11" id="KW-1185">Reference proteome</keyword>
<evidence type="ECO:0000256" key="3">
    <source>
        <dbReference type="ARBA" id="ARBA00022801"/>
    </source>
</evidence>
<feature type="domain" description="Rhodanese" evidence="9">
    <location>
        <begin position="518"/>
        <end position="672"/>
    </location>
</feature>
<keyword evidence="7" id="KW-0498">Mitosis</keyword>
<dbReference type="EC" id="3.1.3.48" evidence="7"/>
<feature type="compositionally biased region" description="Polar residues" evidence="8">
    <location>
        <begin position="312"/>
        <end position="331"/>
    </location>
</feature>
<dbReference type="GO" id="GO:0000086">
    <property type="term" value="P:G2/M transition of mitotic cell cycle"/>
    <property type="evidence" value="ECO:0007669"/>
    <property type="project" value="TreeGrafter"/>
</dbReference>
<feature type="compositionally biased region" description="Basic and acidic residues" evidence="8">
    <location>
        <begin position="34"/>
        <end position="46"/>
    </location>
</feature>
<evidence type="ECO:0000256" key="7">
    <source>
        <dbReference type="RuleBase" id="RU368028"/>
    </source>
</evidence>
<dbReference type="GO" id="GO:0110032">
    <property type="term" value="P:positive regulation of G2/MI transition of meiotic cell cycle"/>
    <property type="evidence" value="ECO:0007669"/>
    <property type="project" value="TreeGrafter"/>
</dbReference>
<evidence type="ECO:0000256" key="4">
    <source>
        <dbReference type="ARBA" id="ARBA00022912"/>
    </source>
</evidence>
<dbReference type="PANTHER" id="PTHR10828">
    <property type="entry name" value="M-PHASE INDUCER PHOSPHATASE DUAL SPECIFICITY PHOSPHATASE CDC25"/>
    <property type="match status" value="1"/>
</dbReference>
<dbReference type="InterPro" id="IPR001763">
    <property type="entry name" value="Rhodanese-like_dom"/>
</dbReference>
<keyword evidence="5 7" id="KW-0131">Cell cycle</keyword>
<evidence type="ECO:0000313" key="11">
    <source>
        <dbReference type="Proteomes" id="UP000678499"/>
    </source>
</evidence>
<dbReference type="GO" id="GO:0051301">
    <property type="term" value="P:cell division"/>
    <property type="evidence" value="ECO:0007669"/>
    <property type="project" value="UniProtKB-UniRule"/>
</dbReference>
<comment type="similarity">
    <text evidence="1 7">Belongs to the MPI phosphatase family.</text>
</comment>
<dbReference type="InterPro" id="IPR036873">
    <property type="entry name" value="Rhodanese-like_dom_sf"/>
</dbReference>
<gene>
    <name evidence="10" type="ORF">NMOB1V02_LOCUS10226</name>
</gene>
<dbReference type="GO" id="GO:0004725">
    <property type="term" value="F:protein tyrosine phosphatase activity"/>
    <property type="evidence" value="ECO:0007669"/>
    <property type="project" value="UniProtKB-UniRule"/>
</dbReference>
<feature type="compositionally biased region" description="Polar residues" evidence="8">
    <location>
        <begin position="353"/>
        <end position="367"/>
    </location>
</feature>
<keyword evidence="3 7" id="KW-0378">Hydrolase</keyword>
<evidence type="ECO:0000256" key="2">
    <source>
        <dbReference type="ARBA" id="ARBA00022618"/>
    </source>
</evidence>
<sequence length="725" mass="77799">MPPCVAGMVSRSNHGIFRFPFSCSSRSPRKLDFAVSHDDSKDHSDDQMEVSGQEDMSPECRALLSPLQPDNAARARVKRKFPGGSPGLGLFAHVSPYRAKNSPRVSPSKRTKLSFGGQGQENQMVGCKVISGLGTRPPLRTIQKKADHEFTPPVGLPPKRLTSTSTMSPFVSRLTGSPVVMSPCSSSSDGFSELLLDEDANLPPSSPPSSAASLCLNSLLMGSILSLPKPQGAVSSSSSGTNQTLDAGYMKKKTTTTNDSMDTEDVVSAKRKPMTKTMTNAAAAASTSSNNDELGFRGRVPLRRALSYAGGTPQTSGTKSARSLFGTNFDNDGSPLLTSRAKKAAPMNDENAPPSSQSTGVHQSNPHSTTTIRKMSSMTTSSSVSLSWDTESCPAPLTKLKRLSSVVEEDADATATMPPDLSGLRERCANVPLAHFKSDSNFSLAARAFRRSTSDTHAIINRALNRSEKRPDLIADCSRPYCLPFVTEGVKHPDLKNITPDTLNKVLRGDYKNVITTFTVIDCRFPYEFDGGHVVGAVNIYTKDQILKEILPNEPCIAPAVSSGSGGGGNHLLGGCVASSSSSPASSTSGSGSDSTPDSSPDNDGKGTHKERNILIFHCEFSSERGPSLLRFLRNRDRGLNANNYPALHFPELYLLDGGYKAFYERYPHQCTPIAYKTMLDPNHMADLRHFKAKAKTWSGDAMATAAKSSVGGSRRKAACRKQFL</sequence>
<proteinExistence type="inferred from homology"/>
<evidence type="ECO:0000256" key="6">
    <source>
        <dbReference type="ARBA" id="ARBA00051722"/>
    </source>
</evidence>
<feature type="compositionally biased region" description="Polar residues" evidence="8">
    <location>
        <begin position="233"/>
        <end position="245"/>
    </location>
</feature>
<dbReference type="GO" id="GO:0010971">
    <property type="term" value="P:positive regulation of G2/M transition of mitotic cell cycle"/>
    <property type="evidence" value="ECO:0007669"/>
    <property type="project" value="TreeGrafter"/>
</dbReference>
<feature type="compositionally biased region" description="Low complexity" evidence="8">
    <location>
        <begin position="581"/>
        <end position="600"/>
    </location>
</feature>
<dbReference type="OrthoDB" id="26523at2759"/>
<dbReference type="PANTHER" id="PTHR10828:SF17">
    <property type="entry name" value="PROTEIN-TYROSINE-PHOSPHATASE"/>
    <property type="match status" value="1"/>
</dbReference>
<dbReference type="Proteomes" id="UP000678499">
    <property type="component" value="Unassembled WGS sequence"/>
</dbReference>
<dbReference type="EMBL" id="OA886067">
    <property type="protein sequence ID" value="CAD7282604.1"/>
    <property type="molecule type" value="Genomic_DNA"/>
</dbReference>
<dbReference type="PROSITE" id="PS50206">
    <property type="entry name" value="RHODANESE_3"/>
    <property type="match status" value="1"/>
</dbReference>
<evidence type="ECO:0000256" key="8">
    <source>
        <dbReference type="SAM" id="MobiDB-lite"/>
    </source>
</evidence>
<accession>A0A7R9BY13</accession>
<feature type="region of interest" description="Disordered" evidence="8">
    <location>
        <begin position="34"/>
        <end position="54"/>
    </location>
</feature>
<organism evidence="10">
    <name type="scientific">Notodromas monacha</name>
    <dbReference type="NCBI Taxonomy" id="399045"/>
    <lineage>
        <taxon>Eukaryota</taxon>
        <taxon>Metazoa</taxon>
        <taxon>Ecdysozoa</taxon>
        <taxon>Arthropoda</taxon>
        <taxon>Crustacea</taxon>
        <taxon>Oligostraca</taxon>
        <taxon>Ostracoda</taxon>
        <taxon>Podocopa</taxon>
        <taxon>Podocopida</taxon>
        <taxon>Cypridocopina</taxon>
        <taxon>Cypridoidea</taxon>
        <taxon>Cyprididae</taxon>
        <taxon>Notodromas</taxon>
    </lineage>
</organism>
<dbReference type="CDD" id="cd01530">
    <property type="entry name" value="Cdc25"/>
    <property type="match status" value="1"/>
</dbReference>
<dbReference type="GO" id="GO:0005737">
    <property type="term" value="C:cytoplasm"/>
    <property type="evidence" value="ECO:0007669"/>
    <property type="project" value="TreeGrafter"/>
</dbReference>
<evidence type="ECO:0000256" key="1">
    <source>
        <dbReference type="ARBA" id="ARBA00011065"/>
    </source>
</evidence>
<comment type="catalytic activity">
    <reaction evidence="6 7">
        <text>O-phospho-L-tyrosyl-[protein] + H2O = L-tyrosyl-[protein] + phosphate</text>
        <dbReference type="Rhea" id="RHEA:10684"/>
        <dbReference type="Rhea" id="RHEA-COMP:10136"/>
        <dbReference type="Rhea" id="RHEA-COMP:20101"/>
        <dbReference type="ChEBI" id="CHEBI:15377"/>
        <dbReference type="ChEBI" id="CHEBI:43474"/>
        <dbReference type="ChEBI" id="CHEBI:46858"/>
        <dbReference type="ChEBI" id="CHEBI:61978"/>
        <dbReference type="EC" id="3.1.3.48"/>
    </reaction>
</comment>
<dbReference type="Gene3D" id="3.40.250.10">
    <property type="entry name" value="Rhodanese-like domain"/>
    <property type="match status" value="1"/>
</dbReference>
<dbReference type="SUPFAM" id="SSF52821">
    <property type="entry name" value="Rhodanese/Cell cycle control phosphatase"/>
    <property type="match status" value="1"/>
</dbReference>
<name>A0A7R9BY13_9CRUS</name>
<dbReference type="SMART" id="SM00450">
    <property type="entry name" value="RHOD"/>
    <property type="match status" value="1"/>
</dbReference>
<evidence type="ECO:0000313" key="10">
    <source>
        <dbReference type="EMBL" id="CAD7282604.1"/>
    </source>
</evidence>
<dbReference type="EMBL" id="CAJPEX010004030">
    <property type="protein sequence ID" value="CAG0922756.1"/>
    <property type="molecule type" value="Genomic_DNA"/>
</dbReference>
<feature type="region of interest" description="Disordered" evidence="8">
    <location>
        <begin position="308"/>
        <end position="378"/>
    </location>
</feature>
<dbReference type="InterPro" id="IPR000751">
    <property type="entry name" value="MPI_Phosphatase"/>
</dbReference>
<protein>
    <recommendedName>
        <fullName evidence="7">M-phase inducer phosphatase</fullName>
        <ecNumber evidence="7">3.1.3.48</ecNumber>
    </recommendedName>
</protein>
<feature type="region of interest" description="Disordered" evidence="8">
    <location>
        <begin position="581"/>
        <end position="607"/>
    </location>
</feature>
<feature type="region of interest" description="Disordered" evidence="8">
    <location>
        <begin position="99"/>
        <end position="119"/>
    </location>
</feature>
<reference evidence="10" key="1">
    <citation type="submission" date="2020-11" db="EMBL/GenBank/DDBJ databases">
        <authorList>
            <person name="Tran Van P."/>
        </authorList>
    </citation>
    <scope>NUCLEOTIDE SEQUENCE</scope>
</reference>
<keyword evidence="2 7" id="KW-0132">Cell division</keyword>
<evidence type="ECO:0000256" key="5">
    <source>
        <dbReference type="ARBA" id="ARBA00023306"/>
    </source>
</evidence>
<comment type="function">
    <text evidence="7">Tyrosine protein phosphatase which functions as a dosage-dependent inducer of mitotic progression.</text>
</comment>
<feature type="compositionally biased region" description="Low complexity" evidence="8">
    <location>
        <begin position="368"/>
        <end position="378"/>
    </location>
</feature>
<evidence type="ECO:0000259" key="9">
    <source>
        <dbReference type="PROSITE" id="PS50206"/>
    </source>
</evidence>
<dbReference type="PRINTS" id="PR00716">
    <property type="entry name" value="MPIPHPHTASE"/>
</dbReference>
<dbReference type="AlphaFoldDB" id="A0A7R9BY13"/>